<name>A0A1F7YZY1_9BACT</name>
<evidence type="ECO:0000313" key="2">
    <source>
        <dbReference type="EMBL" id="OGM32847.1"/>
    </source>
</evidence>
<dbReference type="Pfam" id="PF13463">
    <property type="entry name" value="HTH_27"/>
    <property type="match status" value="1"/>
</dbReference>
<dbReference type="GO" id="GO:0003700">
    <property type="term" value="F:DNA-binding transcription factor activity"/>
    <property type="evidence" value="ECO:0007669"/>
    <property type="project" value="InterPro"/>
</dbReference>
<organism evidence="2 3">
    <name type="scientific">Candidatus Woesebacteria bacterium RIFCSPHIGHO2_01_FULL_44_21</name>
    <dbReference type="NCBI Taxonomy" id="1802503"/>
    <lineage>
        <taxon>Bacteria</taxon>
        <taxon>Candidatus Woeseibacteriota</taxon>
    </lineage>
</organism>
<dbReference type="SUPFAM" id="SSF46785">
    <property type="entry name" value="Winged helix' DNA-binding domain"/>
    <property type="match status" value="1"/>
</dbReference>
<reference evidence="2 3" key="1">
    <citation type="journal article" date="2016" name="Nat. Commun.">
        <title>Thousands of microbial genomes shed light on interconnected biogeochemical processes in an aquifer system.</title>
        <authorList>
            <person name="Anantharaman K."/>
            <person name="Brown C.T."/>
            <person name="Hug L.A."/>
            <person name="Sharon I."/>
            <person name="Castelle C.J."/>
            <person name="Probst A.J."/>
            <person name="Thomas B.C."/>
            <person name="Singh A."/>
            <person name="Wilkins M.J."/>
            <person name="Karaoz U."/>
            <person name="Brodie E.L."/>
            <person name="Williams K.H."/>
            <person name="Hubbard S.S."/>
            <person name="Banfield J.F."/>
        </authorList>
    </citation>
    <scope>NUCLEOTIDE SEQUENCE [LARGE SCALE GENOMIC DNA]</scope>
</reference>
<sequence length="91" mass="9942">MSSERDISIRQQNILSALNENESLRKTGLSVRELGDASDTTSTSVVEYNIDHMAEMGLVETEPSIARSTSITEKGKQYITPAVREGLVVEG</sequence>
<dbReference type="EMBL" id="MGGP01000012">
    <property type="protein sequence ID" value="OGM32847.1"/>
    <property type="molecule type" value="Genomic_DNA"/>
</dbReference>
<evidence type="ECO:0000259" key="1">
    <source>
        <dbReference type="Pfam" id="PF13463"/>
    </source>
</evidence>
<dbReference type="Gene3D" id="1.10.10.10">
    <property type="entry name" value="Winged helix-like DNA-binding domain superfamily/Winged helix DNA-binding domain"/>
    <property type="match status" value="1"/>
</dbReference>
<dbReference type="InterPro" id="IPR036390">
    <property type="entry name" value="WH_DNA-bd_sf"/>
</dbReference>
<dbReference type="Proteomes" id="UP000178870">
    <property type="component" value="Unassembled WGS sequence"/>
</dbReference>
<accession>A0A1F7YZY1</accession>
<dbReference type="InterPro" id="IPR000835">
    <property type="entry name" value="HTH_MarR-typ"/>
</dbReference>
<proteinExistence type="predicted"/>
<comment type="caution">
    <text evidence="2">The sequence shown here is derived from an EMBL/GenBank/DDBJ whole genome shotgun (WGS) entry which is preliminary data.</text>
</comment>
<evidence type="ECO:0000313" key="3">
    <source>
        <dbReference type="Proteomes" id="UP000178870"/>
    </source>
</evidence>
<feature type="domain" description="HTH marR-type" evidence="1">
    <location>
        <begin position="27"/>
        <end position="75"/>
    </location>
</feature>
<dbReference type="InterPro" id="IPR036388">
    <property type="entry name" value="WH-like_DNA-bd_sf"/>
</dbReference>
<dbReference type="AlphaFoldDB" id="A0A1F7YZY1"/>
<protein>
    <recommendedName>
        <fullName evidence="1">HTH marR-type domain-containing protein</fullName>
    </recommendedName>
</protein>
<gene>
    <name evidence="2" type="ORF">A2803_05940</name>
</gene>